<dbReference type="Proteomes" id="UP000562027">
    <property type="component" value="Unassembled WGS sequence"/>
</dbReference>
<evidence type="ECO:0008006" key="5">
    <source>
        <dbReference type="Google" id="ProtNLM"/>
    </source>
</evidence>
<comment type="caution">
    <text evidence="3">The sequence shown here is derived from an EMBL/GenBank/DDBJ whole genome shotgun (WGS) entry which is preliminary data.</text>
</comment>
<evidence type="ECO:0000256" key="2">
    <source>
        <dbReference type="SAM" id="MobiDB-lite"/>
    </source>
</evidence>
<dbReference type="AlphaFoldDB" id="A0A840LCW1"/>
<evidence type="ECO:0000256" key="1">
    <source>
        <dbReference type="SAM" id="Coils"/>
    </source>
</evidence>
<dbReference type="EMBL" id="JACHLP010000013">
    <property type="protein sequence ID" value="MBB4846000.1"/>
    <property type="molecule type" value="Genomic_DNA"/>
</dbReference>
<proteinExistence type="predicted"/>
<sequence length="178" mass="19342">MKTRDIVIFSGQQFSVPQCIQRIDHQSTHGWQLRYGGTKLFSDHSQDGSGAAAALAAATKELLSRIAKLPAPSRLQRRPSGNKGSSLPVGISGPIVRQRASSRVRDCSFAVSLPRFGGSPRGRSVYIGTENTYTVEKYQAALAKAVELREQAEEAYQRAATKAKRVEAKNLKAALKNS</sequence>
<name>A0A840LCW1_9BURK</name>
<keyword evidence="1" id="KW-0175">Coiled coil</keyword>
<keyword evidence="4" id="KW-1185">Reference proteome</keyword>
<protein>
    <recommendedName>
        <fullName evidence="5">AP2 domain-containing protein</fullName>
    </recommendedName>
</protein>
<gene>
    <name evidence="3" type="ORF">HNP55_004554</name>
</gene>
<reference evidence="3 4" key="1">
    <citation type="submission" date="2020-08" db="EMBL/GenBank/DDBJ databases">
        <title>Functional genomics of gut bacteria from endangered species of beetles.</title>
        <authorList>
            <person name="Carlos-Shanley C."/>
        </authorList>
    </citation>
    <scope>NUCLEOTIDE SEQUENCE [LARGE SCALE GENOMIC DNA]</scope>
    <source>
        <strain evidence="3 4">S00239</strain>
    </source>
</reference>
<feature type="coiled-coil region" evidence="1">
    <location>
        <begin position="135"/>
        <end position="169"/>
    </location>
</feature>
<dbReference type="RefSeq" id="WP_184304459.1">
    <property type="nucleotide sequence ID" value="NZ_JACHLP010000013.1"/>
</dbReference>
<accession>A0A840LCW1</accession>
<evidence type="ECO:0000313" key="4">
    <source>
        <dbReference type="Proteomes" id="UP000562027"/>
    </source>
</evidence>
<organism evidence="3 4">
    <name type="scientific">Roseateles oligotrophus</name>
    <dbReference type="NCBI Taxonomy" id="1769250"/>
    <lineage>
        <taxon>Bacteria</taxon>
        <taxon>Pseudomonadati</taxon>
        <taxon>Pseudomonadota</taxon>
        <taxon>Betaproteobacteria</taxon>
        <taxon>Burkholderiales</taxon>
        <taxon>Sphaerotilaceae</taxon>
        <taxon>Roseateles</taxon>
    </lineage>
</organism>
<feature type="region of interest" description="Disordered" evidence="2">
    <location>
        <begin position="72"/>
        <end position="92"/>
    </location>
</feature>
<evidence type="ECO:0000313" key="3">
    <source>
        <dbReference type="EMBL" id="MBB4846000.1"/>
    </source>
</evidence>